<reference evidence="3 4" key="1">
    <citation type="journal article" date="2018" name="MBio">
        <title>Comparative Genomics Reveals the Core Gene Toolbox for the Fungus-Insect Symbiosis.</title>
        <authorList>
            <person name="Wang Y."/>
            <person name="Stata M."/>
            <person name="Wang W."/>
            <person name="Stajich J.E."/>
            <person name="White M.M."/>
            <person name="Moncalvo J.M."/>
        </authorList>
    </citation>
    <scope>NUCLEOTIDE SEQUENCE [LARGE SCALE GENOMIC DNA]</scope>
    <source>
        <strain evidence="3 4">SC-DP-2</strain>
    </source>
</reference>
<feature type="compositionally biased region" description="Low complexity" evidence="1">
    <location>
        <begin position="24"/>
        <end position="33"/>
    </location>
</feature>
<proteinExistence type="predicted"/>
<gene>
    <name evidence="3" type="ORF">BB560_000317</name>
</gene>
<keyword evidence="4" id="KW-1185">Reference proteome</keyword>
<keyword evidence="2" id="KW-0472">Membrane</keyword>
<dbReference type="AlphaFoldDB" id="A0A2T9ZKQ4"/>
<evidence type="ECO:0000313" key="4">
    <source>
        <dbReference type="Proteomes" id="UP000245609"/>
    </source>
</evidence>
<feature type="transmembrane region" description="Helical" evidence="2">
    <location>
        <begin position="79"/>
        <end position="102"/>
    </location>
</feature>
<feature type="region of interest" description="Disordered" evidence="1">
    <location>
        <begin position="1"/>
        <end position="53"/>
    </location>
</feature>
<dbReference type="CDD" id="cd22191">
    <property type="entry name" value="DPBB_RlpA_EXP_N-like"/>
    <property type="match status" value="1"/>
</dbReference>
<evidence type="ECO:0000313" key="3">
    <source>
        <dbReference type="EMBL" id="PVV05169.1"/>
    </source>
</evidence>
<dbReference type="Gene3D" id="2.40.40.10">
    <property type="entry name" value="RlpA-like domain"/>
    <property type="match status" value="1"/>
</dbReference>
<accession>A0A2T9ZKQ4</accession>
<evidence type="ECO:0008006" key="5">
    <source>
        <dbReference type="Google" id="ProtNLM"/>
    </source>
</evidence>
<keyword evidence="2" id="KW-0812">Transmembrane</keyword>
<evidence type="ECO:0000256" key="2">
    <source>
        <dbReference type="SAM" id="Phobius"/>
    </source>
</evidence>
<protein>
    <recommendedName>
        <fullName evidence="5">RlpA-like protein double-psi beta-barrel domain-containing protein</fullName>
    </recommendedName>
</protein>
<dbReference type="Proteomes" id="UP000245609">
    <property type="component" value="Unassembled WGS sequence"/>
</dbReference>
<sequence>MPAYNMNGPDYSEDDQIGPEYAPRIRNNTPNRKNNPRYRSKDVSGPFASDDEESVINRDGEKEGFLGQIGSLIKTFGRYIIVIISFASALLIFLILALVLAVQKPTCISCAYFGIRGFPYIGDGLASIVDSDFPQYQCDSAFGKSQHLAFLSRDIMIIFGSDNSTPMFCGKCIKISSPDNFVLARISGVCKNCTLNDIAVSETVFNALLPPNPSPNSPSSQNKIEHIPVNWGPCAT</sequence>
<dbReference type="EMBL" id="MBFS01000030">
    <property type="protein sequence ID" value="PVV05169.1"/>
    <property type="molecule type" value="Genomic_DNA"/>
</dbReference>
<dbReference type="SUPFAM" id="SSF50685">
    <property type="entry name" value="Barwin-like endoglucanases"/>
    <property type="match status" value="1"/>
</dbReference>
<organism evidence="3 4">
    <name type="scientific">Smittium megazygosporum</name>
    <dbReference type="NCBI Taxonomy" id="133381"/>
    <lineage>
        <taxon>Eukaryota</taxon>
        <taxon>Fungi</taxon>
        <taxon>Fungi incertae sedis</taxon>
        <taxon>Zoopagomycota</taxon>
        <taxon>Kickxellomycotina</taxon>
        <taxon>Harpellomycetes</taxon>
        <taxon>Harpellales</taxon>
        <taxon>Legeriomycetaceae</taxon>
        <taxon>Smittium</taxon>
    </lineage>
</organism>
<keyword evidence="2" id="KW-1133">Transmembrane helix</keyword>
<dbReference type="InterPro" id="IPR036908">
    <property type="entry name" value="RlpA-like_sf"/>
</dbReference>
<dbReference type="OrthoDB" id="406505at2759"/>
<comment type="caution">
    <text evidence="3">The sequence shown here is derived from an EMBL/GenBank/DDBJ whole genome shotgun (WGS) entry which is preliminary data.</text>
</comment>
<evidence type="ECO:0000256" key="1">
    <source>
        <dbReference type="SAM" id="MobiDB-lite"/>
    </source>
</evidence>
<name>A0A2T9ZKQ4_9FUNG</name>